<evidence type="ECO:0000259" key="2">
    <source>
        <dbReference type="Pfam" id="PF20736"/>
    </source>
</evidence>
<organism evidence="3 4">
    <name type="scientific">Roseateles toxinivorans</name>
    <dbReference type="NCBI Taxonomy" id="270368"/>
    <lineage>
        <taxon>Bacteria</taxon>
        <taxon>Pseudomonadati</taxon>
        <taxon>Pseudomonadota</taxon>
        <taxon>Betaproteobacteria</taxon>
        <taxon>Burkholderiales</taxon>
        <taxon>Sphaerotilaceae</taxon>
        <taxon>Roseateles</taxon>
    </lineage>
</organism>
<feature type="domain" description="Non-reducing end beta-L-arabinofuranosidase-like GH127 middle" evidence="2">
    <location>
        <begin position="404"/>
        <end position="500"/>
    </location>
</feature>
<evidence type="ECO:0008006" key="5">
    <source>
        <dbReference type="Google" id="ProtNLM"/>
    </source>
</evidence>
<accession>A0A4R6QRD0</accession>
<dbReference type="InterPro" id="IPR049046">
    <property type="entry name" value="Beta-AFase-like_GH127_middle"/>
</dbReference>
<dbReference type="PANTHER" id="PTHR43465">
    <property type="entry name" value="DUF1680 DOMAIN PROTEIN (AFU_ORTHOLOGUE AFUA_1G08910)"/>
    <property type="match status" value="1"/>
</dbReference>
<dbReference type="EMBL" id="SNXS01000002">
    <property type="protein sequence ID" value="TDP72321.1"/>
    <property type="molecule type" value="Genomic_DNA"/>
</dbReference>
<evidence type="ECO:0000313" key="3">
    <source>
        <dbReference type="EMBL" id="TDP72321.1"/>
    </source>
</evidence>
<dbReference type="InterPro" id="IPR049174">
    <property type="entry name" value="Beta-AFase-like"/>
</dbReference>
<feature type="domain" description="Non-reducing end beta-L-arabinofuranosidase-like GH127 catalytic" evidence="1">
    <location>
        <begin position="49"/>
        <end position="390"/>
    </location>
</feature>
<dbReference type="GO" id="GO:0005975">
    <property type="term" value="P:carbohydrate metabolic process"/>
    <property type="evidence" value="ECO:0007669"/>
    <property type="project" value="InterPro"/>
</dbReference>
<dbReference type="SUPFAM" id="SSF48208">
    <property type="entry name" value="Six-hairpin glycosidases"/>
    <property type="match status" value="1"/>
</dbReference>
<proteinExistence type="predicted"/>
<protein>
    <recommendedName>
        <fullName evidence="5">Beta-L-arabinofuranosidase (Glycosyl hydrolase family 127)</fullName>
    </recommendedName>
</protein>
<comment type="caution">
    <text evidence="3">The sequence shown here is derived from an EMBL/GenBank/DDBJ whole genome shotgun (WGS) entry which is preliminary data.</text>
</comment>
<dbReference type="Proteomes" id="UP000295361">
    <property type="component" value="Unassembled WGS sequence"/>
</dbReference>
<dbReference type="Pfam" id="PF07944">
    <property type="entry name" value="Beta-AFase-like_GH127_cat"/>
    <property type="match status" value="1"/>
</dbReference>
<dbReference type="Pfam" id="PF20736">
    <property type="entry name" value="Glyco_hydro127M"/>
    <property type="match status" value="1"/>
</dbReference>
<dbReference type="InterPro" id="IPR012878">
    <property type="entry name" value="Beta-AFase-like_GH127_cat"/>
</dbReference>
<reference evidence="3 4" key="1">
    <citation type="submission" date="2019-03" db="EMBL/GenBank/DDBJ databases">
        <title>Genomic Encyclopedia of Type Strains, Phase IV (KMG-IV): sequencing the most valuable type-strain genomes for metagenomic binning, comparative biology and taxonomic classification.</title>
        <authorList>
            <person name="Goeker M."/>
        </authorList>
    </citation>
    <scope>NUCLEOTIDE SEQUENCE [LARGE SCALE GENOMIC DNA]</scope>
    <source>
        <strain evidence="3 4">DSM 16998</strain>
    </source>
</reference>
<dbReference type="PANTHER" id="PTHR43465:SF2">
    <property type="entry name" value="DUF1680 DOMAIN PROTEIN (AFU_ORTHOLOGUE AFUA_1G08910)"/>
    <property type="match status" value="1"/>
</dbReference>
<sequence>MRLLSSAQVQLGGLLGAALDANRRGRLSRFITGPTSPAIAIFDPARVLANREGDWYGEHAGKWLYAAAKAYARTQDVSLSEQLRSVADHLVALQGEEGYLGTYAPERRFMHQQPPKPQSWDGAPSARTWDIWTHSYLVLGLLELHKAMPDVPSSARYLAAARKIGDLCWYTLSEGGINITELGNHHGMSATVLLDPAVELYLVTGERRYLSLALLILEQADNHPPLALLSRALSGADAAEIATGKAYQLAWNLVGLTKLHKATGVALYREAVDKLWLSIRRHHLTLGGGPWGGVAHRSREVFNAPGAFQAQAYVETCSTLAWLQLNRELLAISGEAKYAEEIERTAYNDLLGAMAPNGEDWCYYSFPNGRRVHTTYWRCCKSSGAMAVEELPAAAYGVTAEGAIAVNLYGPGLASVQLDGIGAVALKQCTGYPFDGQIRLRVTPDQTARFNIQLRIPAWAQQVRIQINDEQLSVAATPGSYAELDRDWTPGDRITMDLAMPPVLHRKANRNVQESLAPDGSPVRQQVLCHEYVAITRGPLVYATGLIDGFKTEESIRLPEGDPTQALSLLPLIEGKGEDEDAAPAIELRLGYRAPITFWPYYRAGGRSDGSWRLTWLSLAPDTGFSSDFEHGNT</sequence>
<gene>
    <name evidence="3" type="ORF">DES47_10266</name>
</gene>
<dbReference type="InterPro" id="IPR008928">
    <property type="entry name" value="6-hairpin_glycosidase_sf"/>
</dbReference>
<evidence type="ECO:0000259" key="1">
    <source>
        <dbReference type="Pfam" id="PF07944"/>
    </source>
</evidence>
<dbReference type="AlphaFoldDB" id="A0A4R6QRD0"/>
<dbReference type="InParanoid" id="A0A4R6QRD0"/>
<name>A0A4R6QRD0_9BURK</name>
<keyword evidence="4" id="KW-1185">Reference proteome</keyword>
<evidence type="ECO:0000313" key="4">
    <source>
        <dbReference type="Proteomes" id="UP000295361"/>
    </source>
</evidence>